<dbReference type="InterPro" id="IPR019458">
    <property type="entry name" value="Est1-like_N"/>
</dbReference>
<dbReference type="EMBL" id="RSCE01000003">
    <property type="protein sequence ID" value="RSH84706.1"/>
    <property type="molecule type" value="Genomic_DNA"/>
</dbReference>
<dbReference type="Gene3D" id="1.25.40.10">
    <property type="entry name" value="Tetratricopeptide repeat domain"/>
    <property type="match status" value="1"/>
</dbReference>
<dbReference type="GeneID" id="39590773"/>
<accession>A0A427Y0P9</accession>
<evidence type="ECO:0000259" key="2">
    <source>
        <dbReference type="Pfam" id="PF10373"/>
    </source>
</evidence>
<dbReference type="Proteomes" id="UP000279236">
    <property type="component" value="Unassembled WGS sequence"/>
</dbReference>
<feature type="compositionally biased region" description="Low complexity" evidence="1">
    <location>
        <begin position="789"/>
        <end position="809"/>
    </location>
</feature>
<dbReference type="OrthoDB" id="69928at2759"/>
<reference evidence="4 5" key="1">
    <citation type="submission" date="2018-11" db="EMBL/GenBank/DDBJ databases">
        <title>Genome sequence of Apiotrichum porosum DSM 27194.</title>
        <authorList>
            <person name="Aliyu H."/>
            <person name="Gorte O."/>
            <person name="Ochsenreither K."/>
        </authorList>
    </citation>
    <scope>NUCLEOTIDE SEQUENCE [LARGE SCALE GENOMIC DNA]</scope>
    <source>
        <strain evidence="4 5">DSM 27194</strain>
    </source>
</reference>
<feature type="compositionally biased region" description="Gly residues" evidence="1">
    <location>
        <begin position="130"/>
        <end position="144"/>
    </location>
</feature>
<feature type="compositionally biased region" description="Low complexity" evidence="1">
    <location>
        <begin position="841"/>
        <end position="872"/>
    </location>
</feature>
<feature type="compositionally biased region" description="Low complexity" evidence="1">
    <location>
        <begin position="722"/>
        <end position="732"/>
    </location>
</feature>
<dbReference type="RefSeq" id="XP_028478154.1">
    <property type="nucleotide sequence ID" value="XM_028621702.1"/>
</dbReference>
<feature type="compositionally biased region" description="Low complexity" evidence="1">
    <location>
        <begin position="773"/>
        <end position="782"/>
    </location>
</feature>
<dbReference type="InterPro" id="IPR045153">
    <property type="entry name" value="Est1/Ebs1-like"/>
</dbReference>
<gene>
    <name evidence="4" type="ORF">EHS24_006230</name>
</gene>
<feature type="region of interest" description="Disordered" evidence="1">
    <location>
        <begin position="586"/>
        <end position="607"/>
    </location>
</feature>
<dbReference type="Pfam" id="PF10374">
    <property type="entry name" value="EST1"/>
    <property type="match status" value="1"/>
</dbReference>
<name>A0A427Y0P9_9TREE</name>
<dbReference type="AlphaFoldDB" id="A0A427Y0P9"/>
<proteinExistence type="predicted"/>
<keyword evidence="5" id="KW-1185">Reference proteome</keyword>
<sequence>MPGPSGHSRRRARGFRQHGGSRVSSSNGDPTAGADEPTPRSAVELFQEAQDASSELKQLLGAQPPWSREADAVRQRARIALLAVIFQHPLSPHAQSIDTLWFNTTYSLISEYREVVARIEAALPPPPARRGGGNGGQKQQHMGGGDAAADLRRTLARFRSLLVAEDTFYRSLATRIVGFYRLQDNAGEYLALVGIPVPAVGAEEDPSLAPPLSREESEKKLAIVYKALVYLGDLERYKEQYSEKARREARDGTSPRDTERYTRAVMFYEVARGLQPDNGQAFNQLAVVDGYVGDNFHCTYHYFRALAVRQPFPSGRANLERVLKKAFDRWRARRHAGEGGSNDDASDPALDEADAFKRDLLTILAIHFVKAGTSHLRQLRPELLDRFALCLRNRQLPSETIVKTTAMAIGSHWQTRFDHPTVSETDPNEAAKVSERRRAIEEIALSFLLAIFTVLVSVSASEVEDSLAAQAALQDDSALATDDEPRADEERDGTLALAQRITAVVRRILPSLRILSRWLKSHLEYIARASSSSNPELRATIATFWTEYKRLMLGLARLFPLIQLPGLDEPLEEDLDMRGFLPLRRGHAVSGSGNPEEFNGESPGRQEVHPNEEQLMRISDLLVDVKLLMQTEPAADEARSVSVSTETEDDPVNLAMRATLTEGSSVGDEQQEFEDDDEEVIITPVGAQGSPIAPPPAHTAHELLQNLSLAPAPPVQQPPPLLFGGDLSGSGSIWTMSREESQKGGQRTTQPIAPAPVHPISTLWQYDGPPKEQQQQQQQPPQVNFAHHPMAAWPQQAAQQRPTQYQQPSQPSPPVPPGLTPPGWGQQHMHPQHQHHHHQAPPHLSQQHMQQPQQPQPFGQPQQQPQRPPIAQNMNIWGAPDAGTAGAAYQASRPGPAMWSSSMYQAP</sequence>
<feature type="region of interest" description="Disordered" evidence="1">
    <location>
        <begin position="1"/>
        <end position="41"/>
    </location>
</feature>
<dbReference type="STRING" id="105984.A0A427Y0P9"/>
<evidence type="ECO:0000259" key="3">
    <source>
        <dbReference type="Pfam" id="PF10374"/>
    </source>
</evidence>
<feature type="region of interest" description="Disordered" evidence="1">
    <location>
        <begin position="710"/>
        <end position="907"/>
    </location>
</feature>
<feature type="compositionally biased region" description="Basic residues" evidence="1">
    <location>
        <begin position="830"/>
        <end position="840"/>
    </location>
</feature>
<protein>
    <submittedName>
        <fullName evidence="4">Uncharacterized protein</fullName>
    </submittedName>
</protein>
<feature type="domain" description="Telomerase activating protein Est1-like N-terminal" evidence="3">
    <location>
        <begin position="98"/>
        <end position="242"/>
    </location>
</feature>
<feature type="region of interest" description="Disordered" evidence="1">
    <location>
        <begin position="634"/>
        <end position="653"/>
    </location>
</feature>
<evidence type="ECO:0000313" key="4">
    <source>
        <dbReference type="EMBL" id="RSH84706.1"/>
    </source>
</evidence>
<dbReference type="InterPro" id="IPR018834">
    <property type="entry name" value="DNA/RNA-bd_Est1-type"/>
</dbReference>
<dbReference type="InterPro" id="IPR011990">
    <property type="entry name" value="TPR-like_helical_dom_sf"/>
</dbReference>
<feature type="compositionally biased region" description="Pro residues" evidence="1">
    <location>
        <begin position="810"/>
        <end position="820"/>
    </location>
</feature>
<feature type="domain" description="DNA/RNA-binding" evidence="2">
    <location>
        <begin position="264"/>
        <end position="585"/>
    </location>
</feature>
<evidence type="ECO:0000313" key="5">
    <source>
        <dbReference type="Proteomes" id="UP000279236"/>
    </source>
</evidence>
<feature type="compositionally biased region" description="Pro residues" evidence="1">
    <location>
        <begin position="711"/>
        <end position="721"/>
    </location>
</feature>
<feature type="compositionally biased region" description="Basic residues" evidence="1">
    <location>
        <begin position="7"/>
        <end position="16"/>
    </location>
</feature>
<dbReference type="PANTHER" id="PTHR15696:SF36">
    <property type="entry name" value="NONSENSE-MEDIATED MRNA DECAY FACTOR"/>
    <property type="match status" value="1"/>
</dbReference>
<dbReference type="SUPFAM" id="SSF48452">
    <property type="entry name" value="TPR-like"/>
    <property type="match status" value="1"/>
</dbReference>
<comment type="caution">
    <text evidence="4">The sequence shown here is derived from an EMBL/GenBank/DDBJ whole genome shotgun (WGS) entry which is preliminary data.</text>
</comment>
<evidence type="ECO:0000256" key="1">
    <source>
        <dbReference type="SAM" id="MobiDB-lite"/>
    </source>
</evidence>
<dbReference type="PANTHER" id="PTHR15696">
    <property type="entry name" value="SMG-7 SUPPRESSOR WITH MORPHOLOGICAL EFFECT ON GENITALIA PROTEIN 7"/>
    <property type="match status" value="1"/>
</dbReference>
<dbReference type="Pfam" id="PF10373">
    <property type="entry name" value="EST1_DNA_bind"/>
    <property type="match status" value="1"/>
</dbReference>
<feature type="region of interest" description="Disordered" evidence="1">
    <location>
        <begin position="124"/>
        <end position="144"/>
    </location>
</feature>
<organism evidence="4 5">
    <name type="scientific">Apiotrichum porosum</name>
    <dbReference type="NCBI Taxonomy" id="105984"/>
    <lineage>
        <taxon>Eukaryota</taxon>
        <taxon>Fungi</taxon>
        <taxon>Dikarya</taxon>
        <taxon>Basidiomycota</taxon>
        <taxon>Agaricomycotina</taxon>
        <taxon>Tremellomycetes</taxon>
        <taxon>Trichosporonales</taxon>
        <taxon>Trichosporonaceae</taxon>
        <taxon>Apiotrichum</taxon>
    </lineage>
</organism>